<accession>A0ABP9ZD49</accession>
<proteinExistence type="predicted"/>
<protein>
    <recommendedName>
        <fullName evidence="3">F-box domain-containing protein</fullName>
    </recommendedName>
</protein>
<organism evidence="1 2">
    <name type="scientific">Mucor flavus</name>
    <dbReference type="NCBI Taxonomy" id="439312"/>
    <lineage>
        <taxon>Eukaryota</taxon>
        <taxon>Fungi</taxon>
        <taxon>Fungi incertae sedis</taxon>
        <taxon>Mucoromycota</taxon>
        <taxon>Mucoromycotina</taxon>
        <taxon>Mucoromycetes</taxon>
        <taxon>Mucorales</taxon>
        <taxon>Mucorineae</taxon>
        <taxon>Mucoraceae</taxon>
        <taxon>Mucor</taxon>
    </lineage>
</organism>
<sequence>MNQAEPVSASFSKVNNDDHNFNPKLKRYLDAKFDAIDAKFKNVKNTMLPSFENQIKEKYKSFKTPEAILQKLKYAARSSVNERQTQFVGEFYQAPRTHQTQFLERGRQVPTTYQLQFSEQIHQVPTAPQTQKNKHSKFSFVMESTVDTRPWLLRLPYDIIANVSQYLDLCSNTHLMDTCQQMRYFYLSSPYLWKTIVFDVNLYNDLHPIYSSLRKLSDINGLRHHVTEVIMDDNDDPDFSPIIMLIKFPNLRKLSATNRKENTNLEVDIKLLQEMLKFDSVKPKSLPIEKISIYHYYMDYEPHLEVYQRTWNKISIHPHVELDIKLCAYLPEDQRENQLEKELSLLERRIKRIQIQQDNGRPRNTDPSENNGLYQNVDKCRRIMCVTAQCWSCGHHFDYCWKCVPVCGGCKIKRIPPMANDNQIRLKNRRRVLPKNQLVADEDDFSVFG</sequence>
<evidence type="ECO:0000313" key="2">
    <source>
        <dbReference type="Proteomes" id="UP001473302"/>
    </source>
</evidence>
<comment type="caution">
    <text evidence="1">The sequence shown here is derived from an EMBL/GenBank/DDBJ whole genome shotgun (WGS) entry which is preliminary data.</text>
</comment>
<dbReference type="Proteomes" id="UP001473302">
    <property type="component" value="Unassembled WGS sequence"/>
</dbReference>
<evidence type="ECO:0008006" key="3">
    <source>
        <dbReference type="Google" id="ProtNLM"/>
    </source>
</evidence>
<gene>
    <name evidence="1" type="ORF">MFLAVUS_010592</name>
</gene>
<evidence type="ECO:0000313" key="1">
    <source>
        <dbReference type="EMBL" id="GAA5817055.1"/>
    </source>
</evidence>
<reference evidence="1 2" key="1">
    <citation type="submission" date="2024-04" db="EMBL/GenBank/DDBJ databases">
        <title>genome sequences of Mucor flavus KT1a and Helicostylum pulchrum KT1b strains isolated from the surface of a dry-aged beef.</title>
        <authorList>
            <person name="Toyotome T."/>
            <person name="Hosono M."/>
            <person name="Torimaru M."/>
            <person name="Fukuda K."/>
            <person name="Mikami N."/>
        </authorList>
    </citation>
    <scope>NUCLEOTIDE SEQUENCE [LARGE SCALE GENOMIC DNA]</scope>
    <source>
        <strain evidence="1 2">KT1a</strain>
    </source>
</reference>
<dbReference type="InterPro" id="IPR036047">
    <property type="entry name" value="F-box-like_dom_sf"/>
</dbReference>
<dbReference type="EMBL" id="BAABUK010000037">
    <property type="protein sequence ID" value="GAA5817055.1"/>
    <property type="molecule type" value="Genomic_DNA"/>
</dbReference>
<name>A0ABP9ZD49_9FUNG</name>
<dbReference type="SUPFAM" id="SSF81383">
    <property type="entry name" value="F-box domain"/>
    <property type="match status" value="1"/>
</dbReference>
<keyword evidence="2" id="KW-1185">Reference proteome</keyword>